<dbReference type="GO" id="GO:0016020">
    <property type="term" value="C:membrane"/>
    <property type="evidence" value="ECO:0007669"/>
    <property type="project" value="InterPro"/>
</dbReference>
<dbReference type="PANTHER" id="PTHR13325">
    <property type="entry name" value="PROTEASE M50 MEMBRANE-BOUND TRANSCRIPTION FACTOR SITE 2 PROTEASE"/>
    <property type="match status" value="1"/>
</dbReference>
<dbReference type="Gene3D" id="2.40.50.100">
    <property type="match status" value="1"/>
</dbReference>
<feature type="transmembrane region" description="Helical" evidence="8">
    <location>
        <begin position="290"/>
        <end position="311"/>
    </location>
</feature>
<feature type="transmembrane region" description="Helical" evidence="8">
    <location>
        <begin position="235"/>
        <end position="255"/>
    </location>
</feature>
<dbReference type="GO" id="GO:0004222">
    <property type="term" value="F:metalloendopeptidase activity"/>
    <property type="evidence" value="ECO:0007669"/>
    <property type="project" value="InterPro"/>
</dbReference>
<feature type="transmembrane region" description="Helical" evidence="8">
    <location>
        <begin position="195"/>
        <end position="215"/>
    </location>
</feature>
<keyword evidence="4 8" id="KW-0812">Transmembrane</keyword>
<evidence type="ECO:0000256" key="8">
    <source>
        <dbReference type="SAM" id="Phobius"/>
    </source>
</evidence>
<dbReference type="AlphaFoldDB" id="A0A6M5YQY0"/>
<dbReference type="Gene3D" id="1.10.287.470">
    <property type="entry name" value="Helix hairpin bin"/>
    <property type="match status" value="1"/>
</dbReference>
<dbReference type="InterPro" id="IPR008915">
    <property type="entry name" value="Peptidase_M50"/>
</dbReference>
<feature type="transmembrane region" description="Helical" evidence="8">
    <location>
        <begin position="399"/>
        <end position="418"/>
    </location>
</feature>
<dbReference type="PANTHER" id="PTHR13325:SF3">
    <property type="entry name" value="MEMBRANE-BOUND TRANSCRIPTION FACTOR SITE-2 PROTEASE"/>
    <property type="match status" value="1"/>
</dbReference>
<evidence type="ECO:0000256" key="5">
    <source>
        <dbReference type="ARBA" id="ARBA00022989"/>
    </source>
</evidence>
<evidence type="ECO:0000256" key="6">
    <source>
        <dbReference type="ARBA" id="ARBA00023136"/>
    </source>
</evidence>
<evidence type="ECO:0000313" key="10">
    <source>
        <dbReference type="EMBL" id="QJW96467.1"/>
    </source>
</evidence>
<name>A0A6M5YQY0_9BACT</name>
<gene>
    <name evidence="10" type="ORF">FTUN_4024</name>
</gene>
<feature type="transmembrane region" description="Helical" evidence="8">
    <location>
        <begin position="262"/>
        <end position="284"/>
    </location>
</feature>
<dbReference type="GO" id="GO:0005737">
    <property type="term" value="C:cytoplasm"/>
    <property type="evidence" value="ECO:0007669"/>
    <property type="project" value="TreeGrafter"/>
</dbReference>
<evidence type="ECO:0000313" key="11">
    <source>
        <dbReference type="Proteomes" id="UP000503447"/>
    </source>
</evidence>
<comment type="similarity">
    <text evidence="3">Belongs to the peptidase M50B family.</text>
</comment>
<evidence type="ECO:0000259" key="9">
    <source>
        <dbReference type="Pfam" id="PF02163"/>
    </source>
</evidence>
<feature type="coiled-coil region" evidence="7">
    <location>
        <begin position="550"/>
        <end position="584"/>
    </location>
</feature>
<sequence>MANDLIANLNSPAERRKQVRLRVRADLQTFEQKYEGKTYHVVKDPVCLRYYRFSRQEYFVFRLFDGKHTMEETQEAFEEEFKPMRLEPADLEGFARQLVTAGLVQNEQPGAARHLFERRAKQRRMRRLATVSNILYLKIPVFDPDRLLTWMYGYLSWVFTAWFFFASVGLMLAAVCHVALHYNTFQAKLPAYQEFFTWNSVLYMWLSLGVVKIIHEFGHGLSCKAFGGECHEMGVLLMCLSPALYANVTDAWTLADKWKRIIISFAGIYVELVIASLATFVWWYTGKYPTVNNIALCIMVLCSVSTVMFNANPLMRFDGYYMLADWLEVPNLREKANRFLNNLFLSKALGIEVPPEPYMAPGRKWLFVIYAVASWVYRWVVTFSILWFLADFLNPKLKILSQMLAVLSLASLFVWPGYKVIKNIHQRGRLPDMKAARVYITLGVFGAVVLAFLLLPLPVSRVYETGLVAVDPDALEGVMLPEPARLERLEGAAGPGQKVQKGQLLAVFKSEALEVELGRARATKTEQWSVAAQLNSSATTARSTGDSVAADRFLAEYKRARAKAETADEEVARLEKRQAKVREMRAPREGVLVTAPKRDEVGKLFDKGGTDTQPVFAVGDTGRMIVKVPVTPPNVRVLRDDFAERGELGASVYVKGRSDHVFSGKVRRLPEQNAATVPLALTQRGGGSLAVKPNDDPNVLVPLAQVYMVEVELTDPDAAVDPGQLAVVKIHAKWRSGAWWVARALANSMDLGLY</sequence>
<feature type="transmembrane region" description="Helical" evidence="8">
    <location>
        <begin position="438"/>
        <end position="457"/>
    </location>
</feature>
<dbReference type="GO" id="GO:0012505">
    <property type="term" value="C:endomembrane system"/>
    <property type="evidence" value="ECO:0007669"/>
    <property type="project" value="UniProtKB-SubCell"/>
</dbReference>
<feature type="transmembrane region" description="Helical" evidence="8">
    <location>
        <begin position="154"/>
        <end position="183"/>
    </location>
</feature>
<keyword evidence="5 8" id="KW-1133">Transmembrane helix</keyword>
<dbReference type="EMBL" id="CP053452">
    <property type="protein sequence ID" value="QJW96467.1"/>
    <property type="molecule type" value="Genomic_DNA"/>
</dbReference>
<evidence type="ECO:0000256" key="3">
    <source>
        <dbReference type="ARBA" id="ARBA00007931"/>
    </source>
</evidence>
<comment type="cofactor">
    <cofactor evidence="1">
        <name>Zn(2+)</name>
        <dbReference type="ChEBI" id="CHEBI:29105"/>
    </cofactor>
</comment>
<keyword evidence="7" id="KW-0175">Coiled coil</keyword>
<protein>
    <recommendedName>
        <fullName evidence="9">Peptidase M50 domain-containing protein</fullName>
    </recommendedName>
</protein>
<dbReference type="GO" id="GO:0031293">
    <property type="term" value="P:membrane protein intracellular domain proteolysis"/>
    <property type="evidence" value="ECO:0007669"/>
    <property type="project" value="TreeGrafter"/>
</dbReference>
<reference evidence="11" key="1">
    <citation type="submission" date="2020-05" db="EMBL/GenBank/DDBJ databases">
        <title>Frigoriglobus tundricola gen. nov., sp. nov., a psychrotolerant cellulolytic planctomycete of the family Gemmataceae with two divergent copies of 16S rRNA gene.</title>
        <authorList>
            <person name="Kulichevskaya I.S."/>
            <person name="Ivanova A.A."/>
            <person name="Naumoff D.G."/>
            <person name="Beletsky A.V."/>
            <person name="Rijpstra W.I.C."/>
            <person name="Sinninghe Damste J.S."/>
            <person name="Mardanov A.V."/>
            <person name="Ravin N.V."/>
            <person name="Dedysh S.N."/>
        </authorList>
    </citation>
    <scope>NUCLEOTIDE SEQUENCE [LARGE SCALE GENOMIC DNA]</scope>
    <source>
        <strain evidence="11">PL17</strain>
    </source>
</reference>
<organism evidence="10 11">
    <name type="scientific">Frigoriglobus tundricola</name>
    <dbReference type="NCBI Taxonomy" id="2774151"/>
    <lineage>
        <taxon>Bacteria</taxon>
        <taxon>Pseudomonadati</taxon>
        <taxon>Planctomycetota</taxon>
        <taxon>Planctomycetia</taxon>
        <taxon>Gemmatales</taxon>
        <taxon>Gemmataceae</taxon>
        <taxon>Frigoriglobus</taxon>
    </lineage>
</organism>
<dbReference type="RefSeq" id="WP_171472041.1">
    <property type="nucleotide sequence ID" value="NZ_CP053452.2"/>
</dbReference>
<feature type="transmembrane region" description="Helical" evidence="8">
    <location>
        <begin position="365"/>
        <end position="387"/>
    </location>
</feature>
<proteinExistence type="inferred from homology"/>
<keyword evidence="6 8" id="KW-0472">Membrane</keyword>
<evidence type="ECO:0000256" key="7">
    <source>
        <dbReference type="SAM" id="Coils"/>
    </source>
</evidence>
<evidence type="ECO:0000256" key="1">
    <source>
        <dbReference type="ARBA" id="ARBA00001947"/>
    </source>
</evidence>
<evidence type="ECO:0000256" key="4">
    <source>
        <dbReference type="ARBA" id="ARBA00022692"/>
    </source>
</evidence>
<evidence type="ECO:0000256" key="2">
    <source>
        <dbReference type="ARBA" id="ARBA00004127"/>
    </source>
</evidence>
<dbReference type="KEGG" id="ftj:FTUN_4024"/>
<comment type="subcellular location">
    <subcellularLocation>
        <location evidence="2">Endomembrane system</location>
        <topology evidence="2">Multi-pass membrane protein</topology>
    </subcellularLocation>
</comment>
<accession>A0A6M5YQY0</accession>
<dbReference type="Proteomes" id="UP000503447">
    <property type="component" value="Chromosome"/>
</dbReference>
<dbReference type="InterPro" id="IPR001193">
    <property type="entry name" value="MBTPS2"/>
</dbReference>
<dbReference type="SUPFAM" id="SSF111369">
    <property type="entry name" value="HlyD-like secretion proteins"/>
    <property type="match status" value="1"/>
</dbReference>
<keyword evidence="11" id="KW-1185">Reference proteome</keyword>
<feature type="domain" description="Peptidase M50" evidence="9">
    <location>
        <begin position="205"/>
        <end position="286"/>
    </location>
</feature>
<dbReference type="Pfam" id="PF02163">
    <property type="entry name" value="Peptidase_M50"/>
    <property type="match status" value="1"/>
</dbReference>